<evidence type="ECO:0000313" key="1">
    <source>
        <dbReference type="EMBL" id="KAJ9109285.1"/>
    </source>
</evidence>
<protein>
    <submittedName>
        <fullName evidence="1">Uncharacterized protein</fullName>
    </submittedName>
</protein>
<accession>A0ACC2WC08</accession>
<gene>
    <name evidence="1" type="ORF">QFC21_000614</name>
</gene>
<sequence length="182" mass="19031">MAYYLAVVSPQDNPLYEALFSTSKNPSSIVPSSAGSGLGGGAATTLNSFPAWSTITAGLPPESLAFIREATTPGGTIKDPFPPNLLGGAGTGVPGAGAASAGKNDVGVEMHVLQLVAYSSIDTIEDVMIGNGSQNEEGIRLFFMDVWENYVKVSLNPFHTSNSLVQSQAFENRVRASARKHL</sequence>
<reference evidence="1" key="1">
    <citation type="submission" date="2023-04" db="EMBL/GenBank/DDBJ databases">
        <title>Draft Genome sequencing of Naganishia species isolated from polar environments using Oxford Nanopore Technology.</title>
        <authorList>
            <person name="Leo P."/>
            <person name="Venkateswaran K."/>
        </authorList>
    </citation>
    <scope>NUCLEOTIDE SEQUENCE</scope>
    <source>
        <strain evidence="1">MNA-CCFEE 5423</strain>
    </source>
</reference>
<dbReference type="EMBL" id="JASBWT010000001">
    <property type="protein sequence ID" value="KAJ9109285.1"/>
    <property type="molecule type" value="Genomic_DNA"/>
</dbReference>
<evidence type="ECO:0000313" key="2">
    <source>
        <dbReference type="Proteomes" id="UP001227268"/>
    </source>
</evidence>
<proteinExistence type="predicted"/>
<name>A0ACC2WC08_9TREE</name>
<dbReference type="Proteomes" id="UP001227268">
    <property type="component" value="Unassembled WGS sequence"/>
</dbReference>
<comment type="caution">
    <text evidence="1">The sequence shown here is derived from an EMBL/GenBank/DDBJ whole genome shotgun (WGS) entry which is preliminary data.</text>
</comment>
<organism evidence="1 2">
    <name type="scientific">Naganishia friedmannii</name>
    <dbReference type="NCBI Taxonomy" id="89922"/>
    <lineage>
        <taxon>Eukaryota</taxon>
        <taxon>Fungi</taxon>
        <taxon>Dikarya</taxon>
        <taxon>Basidiomycota</taxon>
        <taxon>Agaricomycotina</taxon>
        <taxon>Tremellomycetes</taxon>
        <taxon>Filobasidiales</taxon>
        <taxon>Filobasidiaceae</taxon>
        <taxon>Naganishia</taxon>
    </lineage>
</organism>
<keyword evidence="2" id="KW-1185">Reference proteome</keyword>